<sequence length="256" mass="30789">MIELRQHKKDMDFSSFDYVFEDVKKFEDVLPFLLPKLEGEWRILLVEPKLSYIRTYLDTSIIPSYLNLIITVEPNQLEHLYLERPQLVEKERTSWDIYMDLIKEFPIPMDDKAMRELYYRTGPKEENLRAALDQLLDYPVITMREINRHFAPVNRVYANQVMRAFLFGRYKQAWAMLSMLEREIGSTVAFYALRKNIRKLFSEKCKYLQNETVTEKTVERVDGYTIILMYWLFETATSPDQLYPILLMFERRETPC</sequence>
<keyword evidence="2" id="KW-1185">Reference proteome</keyword>
<proteinExistence type="predicted"/>
<organism evidence="1 2">
    <name type="scientific">Pseudoflavonifractor capillosus ATCC 29799</name>
    <dbReference type="NCBI Taxonomy" id="411467"/>
    <lineage>
        <taxon>Bacteria</taxon>
        <taxon>Bacillati</taxon>
        <taxon>Bacillota</taxon>
        <taxon>Clostridia</taxon>
        <taxon>Eubacteriales</taxon>
        <taxon>Oscillospiraceae</taxon>
        <taxon>Pseudoflavonifractor</taxon>
    </lineage>
</organism>
<dbReference type="EMBL" id="AAXG02000028">
    <property type="protein sequence ID" value="EDM99286.1"/>
    <property type="molecule type" value="Genomic_DNA"/>
</dbReference>
<dbReference type="Proteomes" id="UP000003639">
    <property type="component" value="Unassembled WGS sequence"/>
</dbReference>
<dbReference type="AlphaFoldDB" id="A6NYB6"/>
<evidence type="ECO:0000313" key="1">
    <source>
        <dbReference type="EMBL" id="EDM99286.1"/>
    </source>
</evidence>
<dbReference type="STRING" id="411467.BACCAP_03215"/>
<reference evidence="1 2" key="1">
    <citation type="submission" date="2007-04" db="EMBL/GenBank/DDBJ databases">
        <authorList>
            <person name="Fulton L."/>
            <person name="Clifton S."/>
            <person name="Fulton B."/>
            <person name="Xu J."/>
            <person name="Minx P."/>
            <person name="Pepin K.H."/>
            <person name="Johnson M."/>
            <person name="Thiruvilangam P."/>
            <person name="Bhonagiri V."/>
            <person name="Nash W.E."/>
            <person name="Mardis E.R."/>
            <person name="Wilson R.K."/>
        </authorList>
    </citation>
    <scope>NUCLEOTIDE SEQUENCE [LARGE SCALE GENOMIC DNA]</scope>
    <source>
        <strain evidence="1 2">ATCC 29799</strain>
    </source>
</reference>
<comment type="caution">
    <text evidence="1">The sequence shown here is derived from an EMBL/GenBank/DDBJ whole genome shotgun (WGS) entry which is preliminary data.</text>
</comment>
<accession>A6NYB6</accession>
<dbReference type="RefSeq" id="WP_006573723.1">
    <property type="nucleotide sequence ID" value="NZ_AAXG02000028.1"/>
</dbReference>
<protein>
    <submittedName>
        <fullName evidence="1">Uncharacterized protein</fullName>
    </submittedName>
</protein>
<evidence type="ECO:0000313" key="2">
    <source>
        <dbReference type="Proteomes" id="UP000003639"/>
    </source>
</evidence>
<gene>
    <name evidence="1" type="ORF">BACCAP_03215</name>
</gene>
<reference evidence="1 2" key="2">
    <citation type="submission" date="2007-06" db="EMBL/GenBank/DDBJ databases">
        <title>Draft genome sequence of Pseudoflavonifractor capillosus ATCC 29799.</title>
        <authorList>
            <person name="Sudarsanam P."/>
            <person name="Ley R."/>
            <person name="Guruge J."/>
            <person name="Turnbaugh P.J."/>
            <person name="Mahowald M."/>
            <person name="Liep D."/>
            <person name="Gordon J."/>
        </authorList>
    </citation>
    <scope>NUCLEOTIDE SEQUENCE [LARGE SCALE GENOMIC DNA]</scope>
    <source>
        <strain evidence="1 2">ATCC 29799</strain>
    </source>
</reference>
<name>A6NYB6_9FIRM</name>